<keyword evidence="2" id="KW-1185">Reference proteome</keyword>
<dbReference type="Proteomes" id="UP000324832">
    <property type="component" value="Unassembled WGS sequence"/>
</dbReference>
<name>A0A5E4PXD6_9NEOP</name>
<evidence type="ECO:0000313" key="1">
    <source>
        <dbReference type="EMBL" id="VVC89590.1"/>
    </source>
</evidence>
<organism evidence="1 2">
    <name type="scientific">Leptidea sinapis</name>
    <dbReference type="NCBI Taxonomy" id="189913"/>
    <lineage>
        <taxon>Eukaryota</taxon>
        <taxon>Metazoa</taxon>
        <taxon>Ecdysozoa</taxon>
        <taxon>Arthropoda</taxon>
        <taxon>Hexapoda</taxon>
        <taxon>Insecta</taxon>
        <taxon>Pterygota</taxon>
        <taxon>Neoptera</taxon>
        <taxon>Endopterygota</taxon>
        <taxon>Lepidoptera</taxon>
        <taxon>Glossata</taxon>
        <taxon>Ditrysia</taxon>
        <taxon>Papilionoidea</taxon>
        <taxon>Pieridae</taxon>
        <taxon>Dismorphiinae</taxon>
        <taxon>Leptidea</taxon>
    </lineage>
</organism>
<gene>
    <name evidence="1" type="ORF">LSINAPIS_LOCUS2670</name>
</gene>
<dbReference type="InterPro" id="IPR009003">
    <property type="entry name" value="Peptidase_S1_PA"/>
</dbReference>
<reference evidence="1 2" key="1">
    <citation type="submission" date="2017-07" db="EMBL/GenBank/DDBJ databases">
        <authorList>
            <person name="Talla V."/>
            <person name="Backstrom N."/>
        </authorList>
    </citation>
    <scope>NUCLEOTIDE SEQUENCE [LARGE SCALE GENOMIC DNA]</scope>
</reference>
<sequence>MICGERSEGAYNACQGDFGSPVVITKSKKQIGTALYSATDACASVVYAKIANGEIRNWIKSVTGV</sequence>
<proteinExistence type="predicted"/>
<protein>
    <submittedName>
        <fullName evidence="1">Uncharacterized protein</fullName>
    </submittedName>
</protein>
<dbReference type="AlphaFoldDB" id="A0A5E4PXD6"/>
<accession>A0A5E4PXD6</accession>
<evidence type="ECO:0000313" key="2">
    <source>
        <dbReference type="Proteomes" id="UP000324832"/>
    </source>
</evidence>
<dbReference type="Gene3D" id="2.40.10.10">
    <property type="entry name" value="Trypsin-like serine proteases"/>
    <property type="match status" value="1"/>
</dbReference>
<dbReference type="SUPFAM" id="SSF50494">
    <property type="entry name" value="Trypsin-like serine proteases"/>
    <property type="match status" value="1"/>
</dbReference>
<dbReference type="EMBL" id="FZQP02000576">
    <property type="protein sequence ID" value="VVC89590.1"/>
    <property type="molecule type" value="Genomic_DNA"/>
</dbReference>
<dbReference type="InterPro" id="IPR043504">
    <property type="entry name" value="Peptidase_S1_PA_chymotrypsin"/>
</dbReference>